<proteinExistence type="predicted"/>
<dbReference type="RefSeq" id="WP_012945881.1">
    <property type="nucleotide sequence ID" value="NC_013746.1"/>
</dbReference>
<keyword evidence="1" id="KW-0614">Plasmid</keyword>
<organism evidence="1 2">
    <name type="scientific">Haloterrigena turkmenica (strain ATCC 51198 / DSM 5511 / JCM 9101 / NCIMB 13204 / VKM B-1734 / 4k)</name>
    <name type="common">Halococcus turkmenicus</name>
    <dbReference type="NCBI Taxonomy" id="543526"/>
    <lineage>
        <taxon>Archaea</taxon>
        <taxon>Methanobacteriati</taxon>
        <taxon>Methanobacteriota</taxon>
        <taxon>Stenosarchaea group</taxon>
        <taxon>Halobacteria</taxon>
        <taxon>Halobacteriales</taxon>
        <taxon>Natrialbaceae</taxon>
        <taxon>Haloterrigena</taxon>
    </lineage>
</organism>
<gene>
    <name evidence="1" type="ordered locus">Htur_4892</name>
</gene>
<dbReference type="EMBL" id="CP001863">
    <property type="protein sequence ID" value="ADB63638.1"/>
    <property type="molecule type" value="Genomic_DNA"/>
</dbReference>
<name>D2S2P1_HALTV</name>
<keyword evidence="2" id="KW-1185">Reference proteome</keyword>
<evidence type="ECO:0000313" key="2">
    <source>
        <dbReference type="Proteomes" id="UP000001903"/>
    </source>
</evidence>
<reference evidence="1 2" key="1">
    <citation type="journal article" date="2010" name="Stand. Genomic Sci.">
        <title>Complete genome sequence of Haloterrigena turkmenica type strain (4k).</title>
        <authorList>
            <person name="Saunders E."/>
            <person name="Tindall B.J."/>
            <person name="Fahnrich R."/>
            <person name="Lapidus A."/>
            <person name="Copeland A."/>
            <person name="Del Rio T.G."/>
            <person name="Lucas S."/>
            <person name="Chen F."/>
            <person name="Tice H."/>
            <person name="Cheng J.F."/>
            <person name="Han C."/>
            <person name="Detter J.C."/>
            <person name="Bruce D."/>
            <person name="Goodwin L."/>
            <person name="Chain P."/>
            <person name="Pitluck S."/>
            <person name="Pati A."/>
            <person name="Ivanova N."/>
            <person name="Mavromatis K."/>
            <person name="Chen A."/>
            <person name="Palaniappan K."/>
            <person name="Land M."/>
            <person name="Hauser L."/>
            <person name="Chang Y.J."/>
            <person name="Jeffries C.D."/>
            <person name="Brettin T."/>
            <person name="Rohde M."/>
            <person name="Goker M."/>
            <person name="Bristow J."/>
            <person name="Eisen J.A."/>
            <person name="Markowitz V."/>
            <person name="Hugenholtz P."/>
            <person name="Klenk H.P."/>
            <person name="Kyrpides N.C."/>
        </authorList>
    </citation>
    <scope>NUCLEOTIDE SEQUENCE [LARGE SCALE GENOMIC DNA]</scope>
    <source>
        <strain evidence="2">ATCC 51198 / DSM 5511 / JCM 9101 / NCIMB 13204 / VKM B-1734 / 4k</strain>
    </source>
</reference>
<dbReference type="GeneID" id="8745522"/>
<protein>
    <submittedName>
        <fullName evidence="1">Uncharacterized protein</fullName>
    </submittedName>
</protein>
<dbReference type="Proteomes" id="UP000001903">
    <property type="component" value="Plasmid pHTUR03"/>
</dbReference>
<dbReference type="HOGENOM" id="CLU_2911442_0_0_2"/>
<dbReference type="Pfam" id="PF25925">
    <property type="entry name" value="DUF7970"/>
    <property type="match status" value="1"/>
</dbReference>
<dbReference type="AlphaFoldDB" id="D2S2P1"/>
<evidence type="ECO:0000313" key="1">
    <source>
        <dbReference type="EMBL" id="ADB63638.1"/>
    </source>
</evidence>
<dbReference type="InterPro" id="IPR058276">
    <property type="entry name" value="DUF7970"/>
</dbReference>
<accession>D2S2P1</accession>
<dbReference type="KEGG" id="htu:Htur_4892"/>
<sequence length="61" mass="7356">MKRFEKQLGIEVIPELRKQDISDDELRELHDIVLEVAIENFDEFPERFIEKRIKSAKNEDI</sequence>
<geneLocation type="plasmid" evidence="1 2">
    <name>pHTUR03</name>
</geneLocation>
<dbReference type="OrthoDB" id="300423at2157"/>